<evidence type="ECO:0000256" key="1">
    <source>
        <dbReference type="SAM" id="MobiDB-lite"/>
    </source>
</evidence>
<feature type="region of interest" description="Disordered" evidence="1">
    <location>
        <begin position="51"/>
        <end position="350"/>
    </location>
</feature>
<dbReference type="AlphaFoldDB" id="A0A0C2CP90"/>
<sequence length="350" mass="36684">MLYDKSHFTYNIMQTLYRVVEIVIPPSHFRLQPPDSLLESLLSALRIGSSSPFEQFSDPEKRYELSIPGYQPSYGGDNYEPASDYSRPYAEGNYPPPSPGHSQPFGPPADSAQPPFPPHNQGQAPPPPMSPGFGAQIPGQGPLPPSYPIETQVPGHASPPGMSPGFGTQIPGHGPLPPSYPIETQIPGQAPPPPMSHGFGTQIPGQGPPPPSFPIETQTPGQAPHPMSPSFGTQIPGQGTGQAPPPPMSHGFGTQIPGQGPHPMSPSFGTQIPGQGTGELAVKSSQIEVPPATTPNAQIEHGPVPPAPPLDSQISNPAEFGAPAVQGPFEAVTPPTTLARPRGMPSIRLQ</sequence>
<keyword evidence="3" id="KW-1185">Reference proteome</keyword>
<evidence type="ECO:0000313" key="3">
    <source>
        <dbReference type="Proteomes" id="UP000054047"/>
    </source>
</evidence>
<reference evidence="2 3" key="1">
    <citation type="submission" date="2013-12" db="EMBL/GenBank/DDBJ databases">
        <title>Draft genome of the parsitic nematode Ancylostoma duodenale.</title>
        <authorList>
            <person name="Mitreva M."/>
        </authorList>
    </citation>
    <scope>NUCLEOTIDE SEQUENCE [LARGE SCALE GENOMIC DNA]</scope>
    <source>
        <strain evidence="2 3">Zhejiang</strain>
    </source>
</reference>
<accession>A0A0C2CP90</accession>
<dbReference type="EMBL" id="KN732995">
    <property type="protein sequence ID" value="KIH58548.1"/>
    <property type="molecule type" value="Genomic_DNA"/>
</dbReference>
<name>A0A0C2CP90_9BILA</name>
<evidence type="ECO:0000313" key="2">
    <source>
        <dbReference type="EMBL" id="KIH58548.1"/>
    </source>
</evidence>
<proteinExistence type="predicted"/>
<organism evidence="2 3">
    <name type="scientific">Ancylostoma duodenale</name>
    <dbReference type="NCBI Taxonomy" id="51022"/>
    <lineage>
        <taxon>Eukaryota</taxon>
        <taxon>Metazoa</taxon>
        <taxon>Ecdysozoa</taxon>
        <taxon>Nematoda</taxon>
        <taxon>Chromadorea</taxon>
        <taxon>Rhabditida</taxon>
        <taxon>Rhabditina</taxon>
        <taxon>Rhabditomorpha</taxon>
        <taxon>Strongyloidea</taxon>
        <taxon>Ancylostomatidae</taxon>
        <taxon>Ancylostomatinae</taxon>
        <taxon>Ancylostoma</taxon>
    </lineage>
</organism>
<gene>
    <name evidence="2" type="ORF">ANCDUO_11244</name>
</gene>
<feature type="compositionally biased region" description="Pro residues" evidence="1">
    <location>
        <begin position="114"/>
        <end position="130"/>
    </location>
</feature>
<dbReference type="OrthoDB" id="10452949at2759"/>
<protein>
    <submittedName>
        <fullName evidence="2">Uncharacterized protein</fullName>
    </submittedName>
</protein>
<dbReference type="Proteomes" id="UP000054047">
    <property type="component" value="Unassembled WGS sequence"/>
</dbReference>